<feature type="transmembrane region" description="Helical" evidence="7">
    <location>
        <begin position="26"/>
        <end position="46"/>
    </location>
</feature>
<dbReference type="InterPro" id="IPR006686">
    <property type="entry name" value="MscS_channel_CS"/>
</dbReference>
<dbReference type="InterPro" id="IPR011014">
    <property type="entry name" value="MscS_channel_TM-2"/>
</dbReference>
<feature type="domain" description="Mechanosensitive ion channel transmembrane helices 2/3" evidence="10">
    <location>
        <begin position="67"/>
        <end position="106"/>
    </location>
</feature>
<evidence type="ECO:0000256" key="6">
    <source>
        <dbReference type="ARBA" id="ARBA00023136"/>
    </source>
</evidence>
<dbReference type="Pfam" id="PF00924">
    <property type="entry name" value="MS_channel_2nd"/>
    <property type="match status" value="1"/>
</dbReference>
<dbReference type="PANTHER" id="PTHR30221:SF20">
    <property type="entry name" value="SMALL-CONDUCTANCE MECHANOSENSITIVE CHANNEL"/>
    <property type="match status" value="1"/>
</dbReference>
<evidence type="ECO:0000259" key="10">
    <source>
        <dbReference type="Pfam" id="PF21088"/>
    </source>
</evidence>
<dbReference type="Pfam" id="PF21088">
    <property type="entry name" value="MS_channel_1st"/>
    <property type="match status" value="1"/>
</dbReference>
<dbReference type="InterPro" id="IPR011066">
    <property type="entry name" value="MscS_channel_C_sf"/>
</dbReference>
<evidence type="ECO:0000256" key="7">
    <source>
        <dbReference type="SAM" id="Phobius"/>
    </source>
</evidence>
<gene>
    <name evidence="11" type="ORF">SPIRO4BDMA_50380</name>
</gene>
<sequence length="295" mass="32843">MNSTILPDFINNLFKDAFTPEFWRKAFSAIIAAVLILGAFRILQAIATRTMKKNMPEQKAQLVKKAIHYTGWAIAIISVLESMGVNLSALLGAAGIAGIAIGFAAQTSVSNLISGIFLISEKPFQIGDVIQVGDITGIVMSIDLLSVKLQTFDNRFVRIPNESIIKLNVTNNTRFPIRRLDVWVGVSYNSNLNKVTEVLKDIAANNLYALDNPAPLIYIDKFDNSSINILFGVWFEQSKLVDLRNSIIIDIHTRFAEEGIEIPYPKRDVYIKGIVDTQIPDVRKDMREQNVGTNT</sequence>
<evidence type="ECO:0000256" key="2">
    <source>
        <dbReference type="ARBA" id="ARBA00008017"/>
    </source>
</evidence>
<feature type="transmembrane region" description="Helical" evidence="7">
    <location>
        <begin position="91"/>
        <end position="119"/>
    </location>
</feature>
<dbReference type="InterPro" id="IPR023408">
    <property type="entry name" value="MscS_beta-dom_sf"/>
</dbReference>
<dbReference type="SUPFAM" id="SSF82861">
    <property type="entry name" value="Mechanosensitive channel protein MscS (YggB), transmembrane region"/>
    <property type="match status" value="1"/>
</dbReference>
<feature type="domain" description="Mechanosensitive ion channel MscS C-terminal" evidence="9">
    <location>
        <begin position="184"/>
        <end position="262"/>
    </location>
</feature>
<protein>
    <submittedName>
        <fullName evidence="11">MscS Mechanosensitive ion channel</fullName>
    </submittedName>
</protein>
<accession>A0A3P3XRE2</accession>
<dbReference type="SUPFAM" id="SSF50182">
    <property type="entry name" value="Sm-like ribonucleoproteins"/>
    <property type="match status" value="1"/>
</dbReference>
<dbReference type="InterPro" id="IPR010920">
    <property type="entry name" value="LSM_dom_sf"/>
</dbReference>
<dbReference type="GO" id="GO:0005886">
    <property type="term" value="C:plasma membrane"/>
    <property type="evidence" value="ECO:0007669"/>
    <property type="project" value="UniProtKB-SubCell"/>
</dbReference>
<dbReference type="Gene3D" id="1.10.287.1260">
    <property type="match status" value="1"/>
</dbReference>
<evidence type="ECO:0000256" key="1">
    <source>
        <dbReference type="ARBA" id="ARBA00004651"/>
    </source>
</evidence>
<evidence type="ECO:0000313" key="11">
    <source>
        <dbReference type="EMBL" id="SLM18865.1"/>
    </source>
</evidence>
<evidence type="ECO:0000256" key="5">
    <source>
        <dbReference type="ARBA" id="ARBA00022989"/>
    </source>
</evidence>
<name>A0A3P3XRE2_9SPIR</name>
<dbReference type="PANTHER" id="PTHR30221">
    <property type="entry name" value="SMALL-CONDUCTANCE MECHANOSENSITIVE CHANNEL"/>
    <property type="match status" value="1"/>
</dbReference>
<comment type="subcellular location">
    <subcellularLocation>
        <location evidence="1">Cell membrane</location>
        <topology evidence="1">Multi-pass membrane protein</topology>
    </subcellularLocation>
</comment>
<dbReference type="InterPro" id="IPR049142">
    <property type="entry name" value="MS_channel_1st"/>
</dbReference>
<keyword evidence="6 7" id="KW-0472">Membrane</keyword>
<dbReference type="SUPFAM" id="SSF82689">
    <property type="entry name" value="Mechanosensitive channel protein MscS (YggB), C-terminal domain"/>
    <property type="match status" value="1"/>
</dbReference>
<dbReference type="AlphaFoldDB" id="A0A3P3XRE2"/>
<evidence type="ECO:0000259" key="9">
    <source>
        <dbReference type="Pfam" id="PF21082"/>
    </source>
</evidence>
<proteinExistence type="inferred from homology"/>
<dbReference type="InterPro" id="IPR045275">
    <property type="entry name" value="MscS_archaea/bacteria_type"/>
</dbReference>
<feature type="transmembrane region" description="Helical" evidence="7">
    <location>
        <begin position="66"/>
        <end position="85"/>
    </location>
</feature>
<evidence type="ECO:0000259" key="8">
    <source>
        <dbReference type="Pfam" id="PF00924"/>
    </source>
</evidence>
<dbReference type="Pfam" id="PF21082">
    <property type="entry name" value="MS_channel_3rd"/>
    <property type="match status" value="1"/>
</dbReference>
<keyword evidence="4 7" id="KW-0812">Transmembrane</keyword>
<dbReference type="InterPro" id="IPR006685">
    <property type="entry name" value="MscS_channel_2nd"/>
</dbReference>
<dbReference type="GO" id="GO:0008381">
    <property type="term" value="F:mechanosensitive monoatomic ion channel activity"/>
    <property type="evidence" value="ECO:0007669"/>
    <property type="project" value="InterPro"/>
</dbReference>
<keyword evidence="5 7" id="KW-1133">Transmembrane helix</keyword>
<comment type="similarity">
    <text evidence="2">Belongs to the MscS (TC 1.A.23) family.</text>
</comment>
<organism evidence="11">
    <name type="scientific">uncultured spirochete</name>
    <dbReference type="NCBI Taxonomy" id="156406"/>
    <lineage>
        <taxon>Bacteria</taxon>
        <taxon>Pseudomonadati</taxon>
        <taxon>Spirochaetota</taxon>
        <taxon>Spirochaetia</taxon>
        <taxon>Spirochaetales</taxon>
        <taxon>environmental samples</taxon>
    </lineage>
</organism>
<dbReference type="Gene3D" id="3.30.70.100">
    <property type="match status" value="1"/>
</dbReference>
<dbReference type="InterPro" id="IPR049278">
    <property type="entry name" value="MS_channel_C"/>
</dbReference>
<dbReference type="Gene3D" id="2.30.30.60">
    <property type="match status" value="1"/>
</dbReference>
<dbReference type="EMBL" id="FWDO01000005">
    <property type="protein sequence ID" value="SLM18865.1"/>
    <property type="molecule type" value="Genomic_DNA"/>
</dbReference>
<evidence type="ECO:0000256" key="3">
    <source>
        <dbReference type="ARBA" id="ARBA00022475"/>
    </source>
</evidence>
<reference evidence="11" key="1">
    <citation type="submission" date="2017-02" db="EMBL/GenBank/DDBJ databases">
        <authorList>
            <person name="Regsiter A."/>
            <person name="William W."/>
        </authorList>
    </citation>
    <scope>NUCLEOTIDE SEQUENCE</scope>
    <source>
        <strain evidence="11">BdmA 4</strain>
    </source>
</reference>
<dbReference type="PROSITE" id="PS01246">
    <property type="entry name" value="UPF0003"/>
    <property type="match status" value="1"/>
</dbReference>
<feature type="domain" description="Mechanosensitive ion channel MscS" evidence="8">
    <location>
        <begin position="107"/>
        <end position="174"/>
    </location>
</feature>
<keyword evidence="3" id="KW-1003">Cell membrane</keyword>
<evidence type="ECO:0000256" key="4">
    <source>
        <dbReference type="ARBA" id="ARBA00022692"/>
    </source>
</evidence>